<evidence type="ECO:0000313" key="2">
    <source>
        <dbReference type="WBParaSite" id="PSU_v2.g10902.t1"/>
    </source>
</evidence>
<sequence length="230" mass="26438">MRNHFDHYNCTIDGGINQFSIYLRSAYGSALFDINNELTERELNIIKKFTEQVLKKKSYVAKGEPSVHMFHVLQQKEVQSHLLMLFHGEVSKQLIDKMDKRDLFLQACEIIEKTKELHPVISGLFIFAALIAEATVDDDENYLDKIKNIVDDDFGIEITTGPLSFEVLNEAVDHFVKAKKEYFVDNDEDEAAEISSELDSVFDDTENEEDFFGASFEDSRNEVTKYSVID</sequence>
<keyword evidence="1" id="KW-1185">Reference proteome</keyword>
<accession>A0A914XWJ2</accession>
<organism evidence="1 2">
    <name type="scientific">Panagrolaimus superbus</name>
    <dbReference type="NCBI Taxonomy" id="310955"/>
    <lineage>
        <taxon>Eukaryota</taxon>
        <taxon>Metazoa</taxon>
        <taxon>Ecdysozoa</taxon>
        <taxon>Nematoda</taxon>
        <taxon>Chromadorea</taxon>
        <taxon>Rhabditida</taxon>
        <taxon>Tylenchina</taxon>
        <taxon>Panagrolaimomorpha</taxon>
        <taxon>Panagrolaimoidea</taxon>
        <taxon>Panagrolaimidae</taxon>
        <taxon>Panagrolaimus</taxon>
    </lineage>
</organism>
<protein>
    <submittedName>
        <fullName evidence="2">Uncharacterized protein</fullName>
    </submittedName>
</protein>
<dbReference type="Proteomes" id="UP000887577">
    <property type="component" value="Unplaced"/>
</dbReference>
<evidence type="ECO:0000313" key="1">
    <source>
        <dbReference type="Proteomes" id="UP000887577"/>
    </source>
</evidence>
<dbReference type="AlphaFoldDB" id="A0A914XWJ2"/>
<dbReference type="WBParaSite" id="PSU_v2.g10902.t1">
    <property type="protein sequence ID" value="PSU_v2.g10902.t1"/>
    <property type="gene ID" value="PSU_v2.g10902"/>
</dbReference>
<proteinExistence type="predicted"/>
<name>A0A914XWJ2_9BILA</name>
<reference evidence="2" key="1">
    <citation type="submission" date="2022-11" db="UniProtKB">
        <authorList>
            <consortium name="WormBaseParasite"/>
        </authorList>
    </citation>
    <scope>IDENTIFICATION</scope>
</reference>